<evidence type="ECO:0000256" key="1">
    <source>
        <dbReference type="ARBA" id="ARBA00004651"/>
    </source>
</evidence>
<evidence type="ECO:0000256" key="2">
    <source>
        <dbReference type="ARBA" id="ARBA00022475"/>
    </source>
</evidence>
<evidence type="ECO:0000256" key="3">
    <source>
        <dbReference type="ARBA" id="ARBA00022692"/>
    </source>
</evidence>
<proteinExistence type="predicted"/>
<comment type="subcellular location">
    <subcellularLocation>
        <location evidence="1">Cell membrane</location>
        <topology evidence="1">Multi-pass membrane protein</topology>
    </subcellularLocation>
</comment>
<keyword evidence="2" id="KW-1003">Cell membrane</keyword>
<evidence type="ECO:0000313" key="7">
    <source>
        <dbReference type="EMBL" id="TDG38336.1"/>
    </source>
</evidence>
<feature type="transmembrane region" description="Helical" evidence="6">
    <location>
        <begin position="75"/>
        <end position="99"/>
    </location>
</feature>
<dbReference type="Pfam" id="PF08395">
    <property type="entry name" value="7tm_7"/>
    <property type="match status" value="1"/>
</dbReference>
<evidence type="ECO:0000256" key="4">
    <source>
        <dbReference type="ARBA" id="ARBA00022989"/>
    </source>
</evidence>
<evidence type="ECO:0000256" key="5">
    <source>
        <dbReference type="ARBA" id="ARBA00023136"/>
    </source>
</evidence>
<gene>
    <name evidence="7" type="ORF">AWZ03_015242</name>
</gene>
<dbReference type="InterPro" id="IPR013604">
    <property type="entry name" value="7TM_chemorcpt"/>
</dbReference>
<dbReference type="STRING" id="7232.A0A484ANV1"/>
<reference evidence="7 8" key="1">
    <citation type="journal article" date="2019" name="J. Hered.">
        <title>An Improved Genome Assembly for Drosophila navojoa, the Basal Species in the mojavensis Cluster.</title>
        <authorList>
            <person name="Vanderlinde T."/>
            <person name="Dupim E.G."/>
            <person name="Nazario-Yepiz N.O."/>
            <person name="Carvalho A.B."/>
        </authorList>
    </citation>
    <scope>NUCLEOTIDE SEQUENCE [LARGE SCALE GENOMIC DNA]</scope>
    <source>
        <strain evidence="7">Navoj_Jal97</strain>
        <tissue evidence="7">Whole organism</tissue>
    </source>
</reference>
<accession>A0A484ANV1</accession>
<keyword evidence="3 6" id="KW-0812">Transmembrane</keyword>
<comment type="caution">
    <text evidence="7">The sequence shown here is derived from an EMBL/GenBank/DDBJ whole genome shotgun (WGS) entry which is preliminary data.</text>
</comment>
<evidence type="ECO:0008006" key="9">
    <source>
        <dbReference type="Google" id="ProtNLM"/>
    </source>
</evidence>
<keyword evidence="8" id="KW-1185">Reference proteome</keyword>
<dbReference type="Proteomes" id="UP000295192">
    <property type="component" value="Unassembled WGS sequence"/>
</dbReference>
<keyword evidence="5 6" id="KW-0472">Membrane</keyword>
<protein>
    <recommendedName>
        <fullName evidence="9">Gustatory receptor</fullName>
    </recommendedName>
</protein>
<organism evidence="7 8">
    <name type="scientific">Drosophila navojoa</name>
    <name type="common">Fruit fly</name>
    <dbReference type="NCBI Taxonomy" id="7232"/>
    <lineage>
        <taxon>Eukaryota</taxon>
        <taxon>Metazoa</taxon>
        <taxon>Ecdysozoa</taxon>
        <taxon>Arthropoda</taxon>
        <taxon>Hexapoda</taxon>
        <taxon>Insecta</taxon>
        <taxon>Pterygota</taxon>
        <taxon>Neoptera</taxon>
        <taxon>Endopterygota</taxon>
        <taxon>Diptera</taxon>
        <taxon>Brachycera</taxon>
        <taxon>Muscomorpha</taxon>
        <taxon>Ephydroidea</taxon>
        <taxon>Drosophilidae</taxon>
        <taxon>Drosophila</taxon>
    </lineage>
</organism>
<feature type="non-terminal residue" evidence="7">
    <location>
        <position position="1"/>
    </location>
</feature>
<name>A0A484ANV1_DRONA</name>
<dbReference type="GO" id="GO:0050909">
    <property type="term" value="P:sensory perception of taste"/>
    <property type="evidence" value="ECO:0007669"/>
    <property type="project" value="InterPro"/>
</dbReference>
<keyword evidence="4 6" id="KW-1133">Transmembrane helix</keyword>
<feature type="transmembrane region" description="Helical" evidence="6">
    <location>
        <begin position="111"/>
        <end position="131"/>
    </location>
</feature>
<evidence type="ECO:0000313" key="8">
    <source>
        <dbReference type="Proteomes" id="UP000295192"/>
    </source>
</evidence>
<dbReference type="EMBL" id="LSRL02004877">
    <property type="protein sequence ID" value="TDG38336.1"/>
    <property type="molecule type" value="Genomic_DNA"/>
</dbReference>
<sequence length="176" mass="20643">TDSLAYCVVGTSNRLLECMSQEALELTRDLRWLPPSQGRHRAVYQRQLLVAWHRLWHSCRQLEQLLVELLKIFQALLLLNVFTNYLTEISLFFNLVVLIADAPFISPWRCYFYTVVCLAFHMDILLNFSIFGANQVKWKHLSVRLQQLWLALKALHVDYRNDTHCVAMLHQVSNGK</sequence>
<dbReference type="GO" id="GO:0005886">
    <property type="term" value="C:plasma membrane"/>
    <property type="evidence" value="ECO:0007669"/>
    <property type="project" value="UniProtKB-SubCell"/>
</dbReference>
<dbReference type="OrthoDB" id="8070166at2759"/>
<evidence type="ECO:0000256" key="6">
    <source>
        <dbReference type="SAM" id="Phobius"/>
    </source>
</evidence>
<dbReference type="AlphaFoldDB" id="A0A484ANV1"/>